<comment type="similarity">
    <text evidence="8">Belongs to the polysaccharide lyase 9 family.</text>
</comment>
<sequence length="561" mass="62037">MKGLIKIKTIQLLLFFLFFGIYESGANTPAIRYASAKNAPVSGWEGSAARGAAITIWAENIGSIRGNSTLTVCGVTLDKDSDFAEWGADTMPKTAKNTKRITFWLNPGMSGSGGIYATVNGVKSNVYPFTCDTTGNIRFVDYQNGSDSNDGKTSATTWKTLNYAANQMKPGDFMYLMGGTYSESRFSIGYWEFATDWYPGTDAERITMTSYPGEEAIISTEVDARSSYWTFTNITFKGDGTPYELLSLGDRNGFRVDALHGASEGISAIGNEFTGTMWHAMDGYGNNFIIQGNYIKFTPDPNTKNGSAYALYMCSGTNRAIKDNEIHGGAKWIIHYYDEKRTSTEVYKEVSGVIEGNWFDATNNGGIGLRGAIILEVVNNGSPPVDIEMKEMVIKNNIFFTRDAGLIPGWAMIFMRKNAKNIKIYNNTFYNINNSAIWINHSSSENIDIKNNIFSDIGAYDIDTYSWNGKPKHITAVNNLYDNTPNLNNITDSSPVAGSPQFVSPGNDFHLNEGSPAIDRGLKIKGLVRDYAYINRPQGRGYDIGAYEWYSGQPVYNRNGR</sequence>
<evidence type="ECO:0000256" key="5">
    <source>
        <dbReference type="ARBA" id="ARBA00022729"/>
    </source>
</evidence>
<dbReference type="PANTHER" id="PTHR40088">
    <property type="entry name" value="PECTATE LYASE (EUROFUNG)"/>
    <property type="match status" value="1"/>
</dbReference>
<gene>
    <name evidence="9" type="ORF">MNBD_BACTEROID01-2056</name>
</gene>
<evidence type="ECO:0000256" key="6">
    <source>
        <dbReference type="ARBA" id="ARBA00022837"/>
    </source>
</evidence>
<dbReference type="GO" id="GO:0016837">
    <property type="term" value="F:carbon-oxygen lyase activity, acting on polysaccharides"/>
    <property type="evidence" value="ECO:0007669"/>
    <property type="project" value="TreeGrafter"/>
</dbReference>
<dbReference type="SUPFAM" id="SSF51126">
    <property type="entry name" value="Pectin lyase-like"/>
    <property type="match status" value="1"/>
</dbReference>
<dbReference type="InterPro" id="IPR006626">
    <property type="entry name" value="PbH1"/>
</dbReference>
<accession>A0A3B0UWD0</accession>
<dbReference type="InterPro" id="IPR059226">
    <property type="entry name" value="Choice_anch_Q_dom"/>
</dbReference>
<dbReference type="SMART" id="SM00710">
    <property type="entry name" value="PbH1"/>
    <property type="match status" value="5"/>
</dbReference>
<keyword evidence="3" id="KW-0964">Secreted</keyword>
<evidence type="ECO:0000256" key="3">
    <source>
        <dbReference type="ARBA" id="ARBA00022525"/>
    </source>
</evidence>
<dbReference type="Gene3D" id="2.160.20.10">
    <property type="entry name" value="Single-stranded right-handed beta-helix, Pectin lyase-like"/>
    <property type="match status" value="1"/>
</dbReference>
<protein>
    <recommendedName>
        <fullName evidence="10">Right handed beta helix domain-containing protein</fullName>
    </recommendedName>
</protein>
<comment type="subcellular location">
    <subcellularLocation>
        <location evidence="2">Secreted</location>
    </subcellularLocation>
</comment>
<dbReference type="AlphaFoldDB" id="A0A3B0UWD0"/>
<name>A0A3B0UWD0_9ZZZZ</name>
<evidence type="ECO:0008006" key="10">
    <source>
        <dbReference type="Google" id="ProtNLM"/>
    </source>
</evidence>
<evidence type="ECO:0000256" key="7">
    <source>
        <dbReference type="ARBA" id="ARBA00023239"/>
    </source>
</evidence>
<reference evidence="9" key="1">
    <citation type="submission" date="2018-06" db="EMBL/GenBank/DDBJ databases">
        <authorList>
            <person name="Zhirakovskaya E."/>
        </authorList>
    </citation>
    <scope>NUCLEOTIDE SEQUENCE</scope>
</reference>
<dbReference type="GO" id="GO:0005576">
    <property type="term" value="C:extracellular region"/>
    <property type="evidence" value="ECO:0007669"/>
    <property type="project" value="UniProtKB-SubCell"/>
</dbReference>
<dbReference type="InterPro" id="IPR052052">
    <property type="entry name" value="Polysaccharide_Lyase_9"/>
</dbReference>
<dbReference type="InterPro" id="IPR012334">
    <property type="entry name" value="Pectin_lyas_fold"/>
</dbReference>
<keyword evidence="5" id="KW-0732">Signal</keyword>
<evidence type="ECO:0000256" key="2">
    <source>
        <dbReference type="ARBA" id="ARBA00004613"/>
    </source>
</evidence>
<evidence type="ECO:0000256" key="1">
    <source>
        <dbReference type="ARBA" id="ARBA00001913"/>
    </source>
</evidence>
<keyword evidence="6" id="KW-0106">Calcium</keyword>
<proteinExistence type="inferred from homology"/>
<keyword evidence="7" id="KW-0456">Lyase</keyword>
<dbReference type="InterPro" id="IPR011050">
    <property type="entry name" value="Pectin_lyase_fold/virulence"/>
</dbReference>
<organism evidence="9">
    <name type="scientific">hydrothermal vent metagenome</name>
    <dbReference type="NCBI Taxonomy" id="652676"/>
    <lineage>
        <taxon>unclassified sequences</taxon>
        <taxon>metagenomes</taxon>
        <taxon>ecological metagenomes</taxon>
    </lineage>
</organism>
<dbReference type="NCBIfam" id="NF041518">
    <property type="entry name" value="choice_anch_Q"/>
    <property type="match status" value="1"/>
</dbReference>
<dbReference type="EMBL" id="UOEP01000210">
    <property type="protein sequence ID" value="VAW24334.1"/>
    <property type="molecule type" value="Genomic_DNA"/>
</dbReference>
<evidence type="ECO:0000256" key="4">
    <source>
        <dbReference type="ARBA" id="ARBA00022723"/>
    </source>
</evidence>
<comment type="cofactor">
    <cofactor evidence="1">
        <name>Ca(2+)</name>
        <dbReference type="ChEBI" id="CHEBI:29108"/>
    </cofactor>
</comment>
<dbReference type="PANTHER" id="PTHR40088:SF1">
    <property type="entry name" value="PECTATE LYASE PEL9"/>
    <property type="match status" value="1"/>
</dbReference>
<dbReference type="GO" id="GO:0046872">
    <property type="term" value="F:metal ion binding"/>
    <property type="evidence" value="ECO:0007669"/>
    <property type="project" value="UniProtKB-KW"/>
</dbReference>
<evidence type="ECO:0000256" key="8">
    <source>
        <dbReference type="ARBA" id="ARBA00038263"/>
    </source>
</evidence>
<evidence type="ECO:0000313" key="9">
    <source>
        <dbReference type="EMBL" id="VAW24334.1"/>
    </source>
</evidence>
<keyword evidence="4" id="KW-0479">Metal-binding</keyword>